<dbReference type="Proteomes" id="UP000195667">
    <property type="component" value="Unassembled WGS sequence"/>
</dbReference>
<evidence type="ECO:0000313" key="2">
    <source>
        <dbReference type="Proteomes" id="UP000195667"/>
    </source>
</evidence>
<proteinExistence type="predicted"/>
<organism evidence="1 2">
    <name type="scientific">Crenothrix polyspora</name>
    <dbReference type="NCBI Taxonomy" id="360316"/>
    <lineage>
        <taxon>Bacteria</taxon>
        <taxon>Pseudomonadati</taxon>
        <taxon>Pseudomonadota</taxon>
        <taxon>Gammaproteobacteria</taxon>
        <taxon>Methylococcales</taxon>
        <taxon>Crenotrichaceae</taxon>
        <taxon>Crenothrix</taxon>
    </lineage>
</organism>
<dbReference type="EMBL" id="FUKI01000139">
    <property type="protein sequence ID" value="SJM94971.1"/>
    <property type="molecule type" value="Genomic_DNA"/>
</dbReference>
<dbReference type="AlphaFoldDB" id="A0A1R4HG39"/>
<dbReference type="RefSeq" id="WP_087144574.1">
    <property type="nucleotide sequence ID" value="NZ_FUKI01000139.1"/>
</dbReference>
<accession>A0A1R4HG39</accession>
<evidence type="ECO:0000313" key="1">
    <source>
        <dbReference type="EMBL" id="SJM94971.1"/>
    </source>
</evidence>
<sequence>METAQEYTVNAPSTFILPDLDTLEDEKIPVSSTYWEPRKDGALKELRGVVIGSIKSVYDRIDPKTGEVTEIELECFEIAVQLKSKTGEIYYEVFRNGAVLLVADLKSAIESGRVVINRTPIKVEYIGLKSTKNGNSMDKFRITILGGRQL</sequence>
<name>A0A1R4HG39_9GAMM</name>
<keyword evidence="2" id="KW-1185">Reference proteome</keyword>
<protein>
    <submittedName>
        <fullName evidence="1">Uncharacterized protein</fullName>
    </submittedName>
</protein>
<reference evidence="2" key="1">
    <citation type="submission" date="2017-02" db="EMBL/GenBank/DDBJ databases">
        <authorList>
            <person name="Daims H."/>
        </authorList>
    </citation>
    <scope>NUCLEOTIDE SEQUENCE [LARGE SCALE GENOMIC DNA]</scope>
</reference>
<gene>
    <name evidence="1" type="ORF">CRENPOLYSF1_610030</name>
</gene>